<dbReference type="GeneTree" id="ENSGT00940000157195"/>
<accession>A0A452UCG6</accession>
<dbReference type="PANTHER" id="PTHR18884">
    <property type="entry name" value="SEPTIN"/>
    <property type="match status" value="1"/>
</dbReference>
<dbReference type="Gene3D" id="3.40.50.300">
    <property type="entry name" value="P-loop containing nucleotide triphosphate hydrolases"/>
    <property type="match status" value="1"/>
</dbReference>
<evidence type="ECO:0000259" key="1">
    <source>
        <dbReference type="PROSITE" id="PS51719"/>
    </source>
</evidence>
<organism evidence="2">
    <name type="scientific">Ursus maritimus</name>
    <name type="common">Polar bear</name>
    <name type="synonym">Thalarctos maritimus</name>
    <dbReference type="NCBI Taxonomy" id="29073"/>
    <lineage>
        <taxon>Eukaryota</taxon>
        <taxon>Metazoa</taxon>
        <taxon>Chordata</taxon>
        <taxon>Craniata</taxon>
        <taxon>Vertebrata</taxon>
        <taxon>Euteleostomi</taxon>
        <taxon>Mammalia</taxon>
        <taxon>Eutheria</taxon>
        <taxon>Laurasiatheria</taxon>
        <taxon>Carnivora</taxon>
        <taxon>Caniformia</taxon>
        <taxon>Ursidae</taxon>
        <taxon>Ursus</taxon>
    </lineage>
</organism>
<evidence type="ECO:0000313" key="2">
    <source>
        <dbReference type="Ensembl" id="ENSUMAP00000018522"/>
    </source>
</evidence>
<reference evidence="2" key="1">
    <citation type="submission" date="2019-03" db="UniProtKB">
        <authorList>
            <consortium name="Ensembl"/>
        </authorList>
    </citation>
    <scope>IDENTIFICATION</scope>
</reference>
<dbReference type="InterPro" id="IPR030379">
    <property type="entry name" value="G_SEPTIN_dom"/>
</dbReference>
<protein>
    <recommendedName>
        <fullName evidence="1">Septin-type G domain-containing protein</fullName>
    </recommendedName>
</protein>
<dbReference type="InterPro" id="IPR027417">
    <property type="entry name" value="P-loop_NTPase"/>
</dbReference>
<dbReference type="GO" id="GO:0005525">
    <property type="term" value="F:GTP binding"/>
    <property type="evidence" value="ECO:0007669"/>
    <property type="project" value="InterPro"/>
</dbReference>
<feature type="domain" description="Septin-type G" evidence="1">
    <location>
        <begin position="1"/>
        <end position="150"/>
    </location>
</feature>
<dbReference type="Ensembl" id="ENSUMAT00000021915.1">
    <property type="protein sequence ID" value="ENSUMAP00000018522.1"/>
    <property type="gene ID" value="ENSUMAG00000013597.1"/>
</dbReference>
<proteinExistence type="predicted"/>
<dbReference type="OMA" id="NINIYPM"/>
<sequence>MEPALDPRLGALTFWRSQRSQILGGQSSLLCGRRPHLSPLDPQITADLLSNGIDVYPQKEFDEDSEDRLVNEKFREMIPFAVVGSDHEYQVNGKRILGRKTKWGTIEVENTTHCEFAYLRDLLIRTHMQNIKDITSSIHFEAYRVKRLHEGNAVSNGVEEKGPEAQEM</sequence>
<name>A0A452UCG6_URSMA</name>
<dbReference type="PROSITE" id="PS51719">
    <property type="entry name" value="G_SEPTIN"/>
    <property type="match status" value="1"/>
</dbReference>
<dbReference type="AlphaFoldDB" id="A0A452UCG6"/>
<dbReference type="Pfam" id="PF00735">
    <property type="entry name" value="Septin"/>
    <property type="match status" value="1"/>
</dbReference>